<dbReference type="AlphaFoldDB" id="R1AUP3"/>
<dbReference type="RefSeq" id="WP_006311149.1">
    <property type="nucleotide sequence ID" value="NZ_ARZA01000109.1"/>
</dbReference>
<feature type="signal peptide" evidence="1">
    <location>
        <begin position="1"/>
        <end position="26"/>
    </location>
</feature>
<organism evidence="2 3">
    <name type="scientific">Caldisalinibacter kiritimatiensis</name>
    <dbReference type="NCBI Taxonomy" id="1304284"/>
    <lineage>
        <taxon>Bacteria</taxon>
        <taxon>Bacillati</taxon>
        <taxon>Bacillota</taxon>
        <taxon>Tissierellia</taxon>
        <taxon>Tissierellales</taxon>
        <taxon>Thermohalobacteraceae</taxon>
        <taxon>Caldisalinibacter</taxon>
    </lineage>
</organism>
<gene>
    <name evidence="2" type="ORF">L21TH_1076</name>
</gene>
<evidence type="ECO:0000313" key="3">
    <source>
        <dbReference type="Proteomes" id="UP000013378"/>
    </source>
</evidence>
<keyword evidence="1" id="KW-0732">Signal</keyword>
<dbReference type="Proteomes" id="UP000013378">
    <property type="component" value="Unassembled WGS sequence"/>
</dbReference>
<name>R1AUP3_9FIRM</name>
<sequence length="214" mass="24575">MNNKFKRIVSIIIVFTVCFSSTQVFAVNGNGNISLKDKKDKSEEITINTYMGTFHIRELTDESIKEDMLNKIMEYKKTSNSNIISPLYVPEPGDESILLYGPLQKYSYNRLSKTIIKAACDAAIFLVPSGILLTKAKNAYKLISATIAYVALDNYLGEVGDDIPDDNWYEVWQWKYYSDYYNEYVIMTTVVFYADEDYSDPVSVTYYETDIETN</sequence>
<evidence type="ECO:0000313" key="2">
    <source>
        <dbReference type="EMBL" id="EOD00873.1"/>
    </source>
</evidence>
<keyword evidence="3" id="KW-1185">Reference proteome</keyword>
<protein>
    <submittedName>
        <fullName evidence="2">Uncharacterized protein</fullName>
    </submittedName>
</protein>
<accession>R1AUP3</accession>
<proteinExistence type="predicted"/>
<dbReference type="EMBL" id="ARZA01000109">
    <property type="protein sequence ID" value="EOD00873.1"/>
    <property type="molecule type" value="Genomic_DNA"/>
</dbReference>
<reference evidence="2 3" key="1">
    <citation type="journal article" date="2015" name="Geomicrobiol. J.">
        <title>Caldisalinibacter kiritimatiensis gen. nov., sp. nov., a moderately thermohalophilic thiosulfate-reducing bacterium from a hypersaline microbial mat.</title>
        <authorList>
            <person name="Ben Hania W."/>
            <person name="Joseph M."/>
            <person name="Fiebig A."/>
            <person name="Bunk B."/>
            <person name="Klenk H.-P."/>
            <person name="Fardeau M.-L."/>
            <person name="Spring S."/>
        </authorList>
    </citation>
    <scope>NUCLEOTIDE SEQUENCE [LARGE SCALE GENOMIC DNA]</scope>
    <source>
        <strain evidence="2 3">L21-TH-D2</strain>
    </source>
</reference>
<feature type="chain" id="PRO_5004356681" evidence="1">
    <location>
        <begin position="27"/>
        <end position="214"/>
    </location>
</feature>
<comment type="caution">
    <text evidence="2">The sequence shown here is derived from an EMBL/GenBank/DDBJ whole genome shotgun (WGS) entry which is preliminary data.</text>
</comment>
<evidence type="ECO:0000256" key="1">
    <source>
        <dbReference type="SAM" id="SignalP"/>
    </source>
</evidence>